<evidence type="ECO:0000313" key="1">
    <source>
        <dbReference type="EMBL" id="AVQ18766.1"/>
    </source>
</evidence>
<dbReference type="EMBL" id="CP028102">
    <property type="protein sequence ID" value="AVQ18766.1"/>
    <property type="molecule type" value="Genomic_DNA"/>
</dbReference>
<dbReference type="RefSeq" id="WP_005884248.1">
    <property type="nucleotide sequence ID" value="NZ_CP028102.1"/>
</dbReference>
<dbReference type="Proteomes" id="UP000240258">
    <property type="component" value="Chromosome"/>
</dbReference>
<organism evidence="1 2">
    <name type="scientific">Fusobacterium mortiferum ATCC 9817</name>
    <dbReference type="NCBI Taxonomy" id="469616"/>
    <lineage>
        <taxon>Bacteria</taxon>
        <taxon>Fusobacteriati</taxon>
        <taxon>Fusobacteriota</taxon>
        <taxon>Fusobacteriia</taxon>
        <taxon>Fusobacteriales</taxon>
        <taxon>Fusobacteriaceae</taxon>
        <taxon>Fusobacterium</taxon>
    </lineage>
</organism>
<dbReference type="GeneID" id="62763176"/>
<accession>A0ABM6TWZ9</accession>
<keyword evidence="2" id="KW-1185">Reference proteome</keyword>
<gene>
    <name evidence="1" type="ORF">C4N19_06540</name>
</gene>
<evidence type="ECO:0008006" key="3">
    <source>
        <dbReference type="Google" id="ProtNLM"/>
    </source>
</evidence>
<sequence length="140" mass="16882">MIMKFCPKCRRLHPVGQKCPNGCDSRKEENKLYDKYFRKNKTFYNSSHWDKVRKECMNKFDNICVYTLFKYTKAIPAKLVHHIIELEEDESQAYELANLIPVSDIAHREIHKRYRDEDIKLVQAELREYLKLYTTQFLEG</sequence>
<evidence type="ECO:0000313" key="2">
    <source>
        <dbReference type="Proteomes" id="UP000240258"/>
    </source>
</evidence>
<protein>
    <recommendedName>
        <fullName evidence="3">HNH endonuclease domain protein</fullName>
    </recommendedName>
</protein>
<reference evidence="2" key="1">
    <citation type="journal article" date="2018" name="MSphere">
        <title>Fusobacterium Genomics Using MinION and Illumina Sequencing Enables Genome Completion and Correction.</title>
        <authorList>
            <person name="Todd S.M."/>
            <person name="Settlage R.E."/>
            <person name="Lahmers K.K."/>
            <person name="Slade D.J."/>
        </authorList>
    </citation>
    <scope>NUCLEOTIDE SEQUENCE [LARGE SCALE GENOMIC DNA]</scope>
    <source>
        <strain evidence="2">ATCC 9817</strain>
    </source>
</reference>
<proteinExistence type="predicted"/>
<name>A0ABM6TWZ9_FUSMR</name>